<dbReference type="InterPro" id="IPR036514">
    <property type="entry name" value="SGNH_hydro_sf"/>
</dbReference>
<evidence type="ECO:0000313" key="4">
    <source>
        <dbReference type="EMBL" id="GBG06476.1"/>
    </source>
</evidence>
<dbReference type="InterPro" id="IPR032740">
    <property type="entry name" value="GxDLY"/>
</dbReference>
<protein>
    <recommendedName>
        <fullName evidence="6">Hydrolase</fullName>
    </recommendedName>
</protein>
<feature type="domain" description="SGNH hydrolase-type esterase N-terminal" evidence="3">
    <location>
        <begin position="25"/>
        <end position="171"/>
    </location>
</feature>
<dbReference type="SUPFAM" id="SSF52266">
    <property type="entry name" value="SGNH hydrolase"/>
    <property type="match status" value="1"/>
</dbReference>
<evidence type="ECO:0000259" key="2">
    <source>
        <dbReference type="Pfam" id="PF14606"/>
    </source>
</evidence>
<feature type="compositionally biased region" description="Basic and acidic residues" evidence="1">
    <location>
        <begin position="1"/>
        <end position="19"/>
    </location>
</feature>
<evidence type="ECO:0000313" key="5">
    <source>
        <dbReference type="Proteomes" id="UP000245202"/>
    </source>
</evidence>
<dbReference type="Gene3D" id="3.40.50.1110">
    <property type="entry name" value="SGNH hydrolase"/>
    <property type="match status" value="1"/>
</dbReference>
<sequence>MKKRENRIETYDRNMRPDEANQDNMKWHSPKRSPFHVSGLAWFAEEGKYRRLPTAPKAVLPAAVDYLANHPAGAQVRFQTDSPSLSVRVKLADKANMFHMPATGQCGVDCYIETSHGLQYCNTTKYDIERTEYDSALFQDWHSEMRNIVLYLPLYKGVEEIEIGLEESASILPPPDYLTDKKIIIYGTSITQGGCASRPGMAYSNILSRRIPMEFLNLGFSGSGKGEPEVAEVIASIPNPACLVLDYEANCVSTELFQQTLPEFIQIYRSVHPQTKVLVVSKIRYAREIFPDHRELYQTRIECKQFQQSLVHELRSKGDQNIFFIDGSDLLGSDFHECTVDGTHPTDLGFLRMADRLEPIFKSLLL</sequence>
<dbReference type="Gene3D" id="2.60.120.260">
    <property type="entry name" value="Galactose-binding domain-like"/>
    <property type="match status" value="1"/>
</dbReference>
<organism evidence="4 5">
    <name type="scientific">Paenibacillus agaridevorans</name>
    <dbReference type="NCBI Taxonomy" id="171404"/>
    <lineage>
        <taxon>Bacteria</taxon>
        <taxon>Bacillati</taxon>
        <taxon>Bacillota</taxon>
        <taxon>Bacilli</taxon>
        <taxon>Bacillales</taxon>
        <taxon>Paenibacillaceae</taxon>
        <taxon>Paenibacillus</taxon>
    </lineage>
</organism>
<evidence type="ECO:0000256" key="1">
    <source>
        <dbReference type="SAM" id="MobiDB-lite"/>
    </source>
</evidence>
<feature type="domain" description="SGNH hydrolase-type esterase" evidence="2">
    <location>
        <begin position="181"/>
        <end position="361"/>
    </location>
</feature>
<dbReference type="AlphaFoldDB" id="A0A2R5EIP2"/>
<keyword evidence="5" id="KW-1185">Reference proteome</keyword>
<dbReference type="RefSeq" id="WP_108991764.1">
    <property type="nucleotide sequence ID" value="NZ_BDQX01000047.1"/>
</dbReference>
<evidence type="ECO:0008006" key="6">
    <source>
        <dbReference type="Google" id="ProtNLM"/>
    </source>
</evidence>
<dbReference type="InterPro" id="IPR013830">
    <property type="entry name" value="SGNH_hydro"/>
</dbReference>
<gene>
    <name evidence="4" type="ORF">PAT3040_01003</name>
</gene>
<proteinExistence type="predicted"/>
<dbReference type="EMBL" id="BDQX01000047">
    <property type="protein sequence ID" value="GBG06476.1"/>
    <property type="molecule type" value="Genomic_DNA"/>
</dbReference>
<name>A0A2R5EIP2_9BACL</name>
<accession>A0A2R5EIP2</accession>
<dbReference type="Pfam" id="PF14607">
    <property type="entry name" value="GxDLY"/>
    <property type="match status" value="1"/>
</dbReference>
<dbReference type="Pfam" id="PF14606">
    <property type="entry name" value="Lipase_GDSL_3"/>
    <property type="match status" value="1"/>
</dbReference>
<evidence type="ECO:0000259" key="3">
    <source>
        <dbReference type="Pfam" id="PF14607"/>
    </source>
</evidence>
<comment type="caution">
    <text evidence="4">The sequence shown here is derived from an EMBL/GenBank/DDBJ whole genome shotgun (WGS) entry which is preliminary data.</text>
</comment>
<dbReference type="Proteomes" id="UP000245202">
    <property type="component" value="Unassembled WGS sequence"/>
</dbReference>
<reference evidence="4 5" key="1">
    <citation type="submission" date="2017-08" db="EMBL/GenBank/DDBJ databases">
        <title>Substantial Increase in Enzyme Production by Combined Drug-Resistance Mutations in Paenibacillus agaridevorans.</title>
        <authorList>
            <person name="Tanaka Y."/>
            <person name="Funane K."/>
            <person name="Hosaka T."/>
            <person name="Shiwa Y."/>
            <person name="Fujita N."/>
            <person name="Miyazaki T."/>
            <person name="Yoshikawa H."/>
            <person name="Murakami K."/>
            <person name="Kasahara K."/>
            <person name="Inaoka T."/>
            <person name="Hiraga Y."/>
            <person name="Ochi K."/>
        </authorList>
    </citation>
    <scope>NUCLEOTIDE SEQUENCE [LARGE SCALE GENOMIC DNA]</scope>
    <source>
        <strain evidence="4 5">T-3040</strain>
    </source>
</reference>
<feature type="region of interest" description="Disordered" evidence="1">
    <location>
        <begin position="1"/>
        <end position="30"/>
    </location>
</feature>